<comment type="caution">
    <text evidence="1">The sequence shown here is derived from an EMBL/GenBank/DDBJ whole genome shotgun (WGS) entry which is preliminary data.</text>
</comment>
<organism evidence="1 2">
    <name type="scientific">Polyplosphaeria fusca</name>
    <dbReference type="NCBI Taxonomy" id="682080"/>
    <lineage>
        <taxon>Eukaryota</taxon>
        <taxon>Fungi</taxon>
        <taxon>Dikarya</taxon>
        <taxon>Ascomycota</taxon>
        <taxon>Pezizomycotina</taxon>
        <taxon>Dothideomycetes</taxon>
        <taxon>Pleosporomycetidae</taxon>
        <taxon>Pleosporales</taxon>
        <taxon>Tetraplosphaeriaceae</taxon>
        <taxon>Polyplosphaeria</taxon>
    </lineage>
</organism>
<dbReference type="Proteomes" id="UP000799444">
    <property type="component" value="Unassembled WGS sequence"/>
</dbReference>
<name>A0A9P4V673_9PLEO</name>
<dbReference type="EMBL" id="ML996110">
    <property type="protein sequence ID" value="KAF2738211.1"/>
    <property type="molecule type" value="Genomic_DNA"/>
</dbReference>
<evidence type="ECO:0000313" key="1">
    <source>
        <dbReference type="EMBL" id="KAF2738211.1"/>
    </source>
</evidence>
<evidence type="ECO:0000313" key="2">
    <source>
        <dbReference type="Proteomes" id="UP000799444"/>
    </source>
</evidence>
<dbReference type="AlphaFoldDB" id="A0A9P4V673"/>
<protein>
    <submittedName>
        <fullName evidence="1">Uncharacterized protein</fullName>
    </submittedName>
</protein>
<accession>A0A9P4V673</accession>
<sequence>MLGTRPRRYPGKNPWGGWSGNRLWAHTRGGVVDLWSTDNAMRLRFGRRSLSSLCMTGSTNGCGATRTTCSTPLYSIPQPWPDRREHSWRSHHHLAERLLWPHVDASLPMGPCSPAALSSRAVSCRASAWRLDSCQTTSPLHLPQLRRKRGGPITVSTWPFRILC</sequence>
<reference evidence="1" key="1">
    <citation type="journal article" date="2020" name="Stud. Mycol.">
        <title>101 Dothideomycetes genomes: a test case for predicting lifestyles and emergence of pathogens.</title>
        <authorList>
            <person name="Haridas S."/>
            <person name="Albert R."/>
            <person name="Binder M."/>
            <person name="Bloem J."/>
            <person name="Labutti K."/>
            <person name="Salamov A."/>
            <person name="Andreopoulos B."/>
            <person name="Baker S."/>
            <person name="Barry K."/>
            <person name="Bills G."/>
            <person name="Bluhm B."/>
            <person name="Cannon C."/>
            <person name="Castanera R."/>
            <person name="Culley D."/>
            <person name="Daum C."/>
            <person name="Ezra D."/>
            <person name="Gonzalez J."/>
            <person name="Henrissat B."/>
            <person name="Kuo A."/>
            <person name="Liang C."/>
            <person name="Lipzen A."/>
            <person name="Lutzoni F."/>
            <person name="Magnuson J."/>
            <person name="Mondo S."/>
            <person name="Nolan M."/>
            <person name="Ohm R."/>
            <person name="Pangilinan J."/>
            <person name="Park H.-J."/>
            <person name="Ramirez L."/>
            <person name="Alfaro M."/>
            <person name="Sun H."/>
            <person name="Tritt A."/>
            <person name="Yoshinaga Y."/>
            <person name="Zwiers L.-H."/>
            <person name="Turgeon B."/>
            <person name="Goodwin S."/>
            <person name="Spatafora J."/>
            <person name="Crous P."/>
            <person name="Grigoriev I."/>
        </authorList>
    </citation>
    <scope>NUCLEOTIDE SEQUENCE</scope>
    <source>
        <strain evidence="1">CBS 125425</strain>
    </source>
</reference>
<gene>
    <name evidence="1" type="ORF">EJ04DRAFT_59922</name>
</gene>
<keyword evidence="2" id="KW-1185">Reference proteome</keyword>
<proteinExistence type="predicted"/>